<keyword evidence="1" id="KW-0732">Signal</keyword>
<sequence length="195" mass="21436">MFKRFAVVVLSFLALSTSMVSAAEYNVDPAHSQVNFSVKHLMMFKVRGVFSDFTAKLEADAATRTLQSVSAVVQIASLDTQQPKRDGHLKSPDFFAAKQYPTMTFVSNRIQGKGDDIKVYGDLTIRGITKKVAFKGEFMGVNTDPWGNERAGFEATAKISRKSFGLEYNPALETGGVVVGDEVTITLEIQAIRKK</sequence>
<evidence type="ECO:0000256" key="1">
    <source>
        <dbReference type="SAM" id="SignalP"/>
    </source>
</evidence>
<gene>
    <name evidence="3" type="ORF">COB67_03160</name>
</gene>
<organism evidence="3 4">
    <name type="scientific">SAR324 cluster bacterium</name>
    <dbReference type="NCBI Taxonomy" id="2024889"/>
    <lineage>
        <taxon>Bacteria</taxon>
        <taxon>Deltaproteobacteria</taxon>
        <taxon>SAR324 cluster</taxon>
    </lineage>
</organism>
<dbReference type="InterPro" id="IPR007372">
    <property type="entry name" value="Lipid/polyisoprenoid-bd_YceI"/>
</dbReference>
<proteinExistence type="predicted"/>
<feature type="signal peptide" evidence="1">
    <location>
        <begin position="1"/>
        <end position="22"/>
    </location>
</feature>
<feature type="domain" description="Lipid/polyisoprenoid-binding YceI-like" evidence="2">
    <location>
        <begin position="24"/>
        <end position="192"/>
    </location>
</feature>
<evidence type="ECO:0000259" key="2">
    <source>
        <dbReference type="SMART" id="SM00867"/>
    </source>
</evidence>
<evidence type="ECO:0000313" key="4">
    <source>
        <dbReference type="Proteomes" id="UP000218113"/>
    </source>
</evidence>
<dbReference type="EMBL" id="NVSR01000009">
    <property type="protein sequence ID" value="PCI29919.1"/>
    <property type="molecule type" value="Genomic_DNA"/>
</dbReference>
<evidence type="ECO:0000313" key="3">
    <source>
        <dbReference type="EMBL" id="PCI29919.1"/>
    </source>
</evidence>
<comment type="caution">
    <text evidence="3">The sequence shown here is derived from an EMBL/GenBank/DDBJ whole genome shotgun (WGS) entry which is preliminary data.</text>
</comment>
<dbReference type="PANTHER" id="PTHR34406">
    <property type="entry name" value="PROTEIN YCEI"/>
    <property type="match status" value="1"/>
</dbReference>
<name>A0A2A4T9D4_9DELT</name>
<dbReference type="SUPFAM" id="SSF101874">
    <property type="entry name" value="YceI-like"/>
    <property type="match status" value="1"/>
</dbReference>
<dbReference type="InterPro" id="IPR036761">
    <property type="entry name" value="TTHA0802/YceI-like_sf"/>
</dbReference>
<protein>
    <recommendedName>
        <fullName evidence="2">Lipid/polyisoprenoid-binding YceI-like domain-containing protein</fullName>
    </recommendedName>
</protein>
<reference evidence="4" key="1">
    <citation type="submission" date="2017-08" db="EMBL/GenBank/DDBJ databases">
        <title>A dynamic microbial community with high functional redundancy inhabits the cold, oxic subseafloor aquifer.</title>
        <authorList>
            <person name="Tully B.J."/>
            <person name="Wheat C.G."/>
            <person name="Glazer B.T."/>
            <person name="Huber J.A."/>
        </authorList>
    </citation>
    <scope>NUCLEOTIDE SEQUENCE [LARGE SCALE GENOMIC DNA]</scope>
</reference>
<accession>A0A2A4T9D4</accession>
<dbReference type="SMART" id="SM00867">
    <property type="entry name" value="YceI"/>
    <property type="match status" value="1"/>
</dbReference>
<dbReference type="Proteomes" id="UP000218113">
    <property type="component" value="Unassembled WGS sequence"/>
</dbReference>
<dbReference type="PANTHER" id="PTHR34406:SF1">
    <property type="entry name" value="PROTEIN YCEI"/>
    <property type="match status" value="1"/>
</dbReference>
<dbReference type="Gene3D" id="2.40.128.110">
    <property type="entry name" value="Lipid/polyisoprenoid-binding, YceI-like"/>
    <property type="match status" value="1"/>
</dbReference>
<dbReference type="AlphaFoldDB" id="A0A2A4T9D4"/>
<dbReference type="Pfam" id="PF04264">
    <property type="entry name" value="YceI"/>
    <property type="match status" value="1"/>
</dbReference>
<feature type="chain" id="PRO_5012246656" description="Lipid/polyisoprenoid-binding YceI-like domain-containing protein" evidence="1">
    <location>
        <begin position="23"/>
        <end position="195"/>
    </location>
</feature>